<dbReference type="InterPro" id="IPR015943">
    <property type="entry name" value="WD40/YVTN_repeat-like_dom_sf"/>
</dbReference>
<dbReference type="AlphaFoldDB" id="A0A2S8G968"/>
<reference evidence="3 4" key="1">
    <citation type="submission" date="2018-02" db="EMBL/GenBank/DDBJ databases">
        <title>Comparative genomes isolates from brazilian mangrove.</title>
        <authorList>
            <person name="Araujo J.E."/>
            <person name="Taketani R.G."/>
            <person name="Silva M.C.P."/>
            <person name="Loureco M.V."/>
            <person name="Andreote F.D."/>
        </authorList>
    </citation>
    <scope>NUCLEOTIDE SEQUENCE [LARGE SCALE GENOMIC DNA]</scope>
    <source>
        <strain evidence="3 4">Hex-1 MGV</strain>
    </source>
</reference>
<dbReference type="OrthoDB" id="229752at2"/>
<evidence type="ECO:0000259" key="2">
    <source>
        <dbReference type="Pfam" id="PF13360"/>
    </source>
</evidence>
<keyword evidence="3" id="KW-0418">Kinase</keyword>
<dbReference type="GO" id="GO:0004674">
    <property type="term" value="F:protein serine/threonine kinase activity"/>
    <property type="evidence" value="ECO:0007669"/>
    <property type="project" value="UniProtKB-KW"/>
</dbReference>
<protein>
    <submittedName>
        <fullName evidence="3">Serine/threonine protein kinase</fullName>
    </submittedName>
</protein>
<dbReference type="PANTHER" id="PTHR34512">
    <property type="entry name" value="CELL SURFACE PROTEIN"/>
    <property type="match status" value="1"/>
</dbReference>
<keyword evidence="3" id="KW-0808">Transferase</keyword>
<dbReference type="InterPro" id="IPR011047">
    <property type="entry name" value="Quinoprotein_ADH-like_sf"/>
</dbReference>
<keyword evidence="3" id="KW-0723">Serine/threonine-protein kinase</keyword>
<dbReference type="Pfam" id="PF13360">
    <property type="entry name" value="PQQ_2"/>
    <property type="match status" value="1"/>
</dbReference>
<gene>
    <name evidence="3" type="ORF">C5Y83_01450</name>
</gene>
<organism evidence="3 4">
    <name type="scientific">Blastopirellula marina</name>
    <dbReference type="NCBI Taxonomy" id="124"/>
    <lineage>
        <taxon>Bacteria</taxon>
        <taxon>Pseudomonadati</taxon>
        <taxon>Planctomycetota</taxon>
        <taxon>Planctomycetia</taxon>
        <taxon>Pirellulales</taxon>
        <taxon>Pirellulaceae</taxon>
        <taxon>Blastopirellula</taxon>
    </lineage>
</organism>
<dbReference type="Gene3D" id="2.130.10.10">
    <property type="entry name" value="YVTN repeat-like/Quinoprotein amine dehydrogenase"/>
    <property type="match status" value="1"/>
</dbReference>
<evidence type="ECO:0000313" key="3">
    <source>
        <dbReference type="EMBL" id="PQO40654.1"/>
    </source>
</evidence>
<dbReference type="InterPro" id="IPR002372">
    <property type="entry name" value="PQQ_rpt_dom"/>
</dbReference>
<feature type="region of interest" description="Disordered" evidence="1">
    <location>
        <begin position="1"/>
        <end position="24"/>
    </location>
</feature>
<accession>A0A2S8G968</accession>
<proteinExistence type="predicted"/>
<dbReference type="EMBL" id="PUHY01000001">
    <property type="protein sequence ID" value="PQO40654.1"/>
    <property type="molecule type" value="Genomic_DNA"/>
</dbReference>
<comment type="caution">
    <text evidence="3">The sequence shown here is derived from an EMBL/GenBank/DDBJ whole genome shotgun (WGS) entry which is preliminary data.</text>
</comment>
<sequence length="415" mass="45704">MSSIAEGDDWPRFGGPNRNAKSQETGLLQQWPESGPPLVWKVSDIGQAMGGIAVSEGRIYTTGDINGTAWLLALDEQNGKRLWKAKIGRSGNPGFIFQPDGPRSTPTIEDGRIYVLGQYGDFVCVTTDGEELWRTHYVDDLNGIMPKWGYSESPLIDGDQILCEPSGPEATLVALDKKTGQQKWACHVPAGKFNPRYGNESAAGYSSAIVIDFEGIRQYVQFTSTTLAGISAADGKLLWRYDHPANTHRIPCSTPIYQDGLVFASTAYDAGGGAVKLRKTKDGGVEADEVYFSPEMKNQHGGMIVVDGCLYGAAGGNRGGFLVCLDFQTGDVLWRERDAPKGSLMMADGRLYLRAESGTMILIEPNRQEYVERGRFEQPDRTREPAWTHPVVANGKLYIRDQNQLFCYKVARDQE</sequence>
<feature type="domain" description="Pyrrolo-quinoline quinone repeat" evidence="2">
    <location>
        <begin position="70"/>
        <end position="281"/>
    </location>
</feature>
<name>A0A2S8G968_9BACT</name>
<dbReference type="SUPFAM" id="SSF50998">
    <property type="entry name" value="Quinoprotein alcohol dehydrogenase-like"/>
    <property type="match status" value="1"/>
</dbReference>
<evidence type="ECO:0000256" key="1">
    <source>
        <dbReference type="SAM" id="MobiDB-lite"/>
    </source>
</evidence>
<dbReference type="Proteomes" id="UP000238322">
    <property type="component" value="Unassembled WGS sequence"/>
</dbReference>
<evidence type="ECO:0000313" key="4">
    <source>
        <dbReference type="Proteomes" id="UP000238322"/>
    </source>
</evidence>
<dbReference type="PANTHER" id="PTHR34512:SF30">
    <property type="entry name" value="OUTER MEMBRANE PROTEIN ASSEMBLY FACTOR BAMB"/>
    <property type="match status" value="1"/>
</dbReference>